<dbReference type="SUPFAM" id="SSF48208">
    <property type="entry name" value="Six-hairpin glycosidases"/>
    <property type="match status" value="1"/>
</dbReference>
<dbReference type="RefSeq" id="WP_005003172.1">
    <property type="nucleotide sequence ID" value="NZ_CH672427.1"/>
</dbReference>
<dbReference type="Gene3D" id="3.40.30.10">
    <property type="entry name" value="Glutaredoxin"/>
    <property type="match status" value="1"/>
</dbReference>
<accession>A4BU73</accession>
<dbReference type="Gene3D" id="1.50.10.10">
    <property type="match status" value="1"/>
</dbReference>
<name>A4BU73_9GAMM</name>
<dbReference type="EMBL" id="AAOF01000017">
    <property type="protein sequence ID" value="EAR20747.1"/>
    <property type="molecule type" value="Genomic_DNA"/>
</dbReference>
<keyword evidence="3" id="KW-1185">Reference proteome</keyword>
<protein>
    <recommendedName>
        <fullName evidence="1">Spermatogenesis-associated protein 20-like TRX domain-containing protein</fullName>
    </recommendedName>
</protein>
<dbReference type="InterPro" id="IPR036249">
    <property type="entry name" value="Thioredoxin-like_sf"/>
</dbReference>
<dbReference type="InterPro" id="IPR024705">
    <property type="entry name" value="Ssp411"/>
</dbReference>
<dbReference type="AlphaFoldDB" id="A4BU73"/>
<dbReference type="CDD" id="cd02955">
    <property type="entry name" value="SSP411"/>
    <property type="match status" value="1"/>
</dbReference>
<dbReference type="OrthoDB" id="9762614at2"/>
<feature type="domain" description="Spermatogenesis-associated protein 20-like TRX" evidence="1">
    <location>
        <begin position="9"/>
        <end position="170"/>
    </location>
</feature>
<dbReference type="STRING" id="314278.NB231_12691"/>
<dbReference type="Proteomes" id="UP000003374">
    <property type="component" value="Unassembled WGS sequence"/>
</dbReference>
<dbReference type="eggNOG" id="COG1331">
    <property type="taxonomic scope" value="Bacteria"/>
</dbReference>
<reference evidence="2 3" key="1">
    <citation type="submission" date="2006-02" db="EMBL/GenBank/DDBJ databases">
        <authorList>
            <person name="Waterbury J."/>
            <person name="Ferriera S."/>
            <person name="Johnson J."/>
            <person name="Kravitz S."/>
            <person name="Halpern A."/>
            <person name="Remington K."/>
            <person name="Beeson K."/>
            <person name="Tran B."/>
            <person name="Rogers Y.-H."/>
            <person name="Friedman R."/>
            <person name="Venter J.C."/>
        </authorList>
    </citation>
    <scope>NUCLEOTIDE SEQUENCE [LARGE SCALE GENOMIC DNA]</scope>
    <source>
        <strain evidence="2 3">Nb-231</strain>
    </source>
</reference>
<dbReference type="InterPro" id="IPR008928">
    <property type="entry name" value="6-hairpin_glycosidase_sf"/>
</dbReference>
<dbReference type="PIRSF" id="PIRSF006402">
    <property type="entry name" value="UCP006402_thioredoxin"/>
    <property type="match status" value="1"/>
</dbReference>
<evidence type="ECO:0000313" key="3">
    <source>
        <dbReference type="Proteomes" id="UP000003374"/>
    </source>
</evidence>
<dbReference type="PANTHER" id="PTHR42899:SF1">
    <property type="entry name" value="SPERMATOGENESIS-ASSOCIATED PROTEIN 20"/>
    <property type="match status" value="1"/>
</dbReference>
<comment type="caution">
    <text evidence="2">The sequence shown here is derived from an EMBL/GenBank/DDBJ whole genome shotgun (WGS) entry which is preliminary data.</text>
</comment>
<dbReference type="InterPro" id="IPR012341">
    <property type="entry name" value="6hp_glycosidase-like_sf"/>
</dbReference>
<evidence type="ECO:0000313" key="2">
    <source>
        <dbReference type="EMBL" id="EAR20747.1"/>
    </source>
</evidence>
<proteinExistence type="predicted"/>
<evidence type="ECO:0000259" key="1">
    <source>
        <dbReference type="Pfam" id="PF03190"/>
    </source>
</evidence>
<dbReference type="SUPFAM" id="SSF52833">
    <property type="entry name" value="Thioredoxin-like"/>
    <property type="match status" value="1"/>
</dbReference>
<dbReference type="PANTHER" id="PTHR42899">
    <property type="entry name" value="SPERMATOGENESIS-ASSOCIATED PROTEIN 20"/>
    <property type="match status" value="1"/>
</dbReference>
<sequence>MRKARHARNRLAATTSPYLLQHADNPVDWYPWGQEALERARREDRPILLSIGYSACHWCHVMAHESFEDETIARAMNEHFINIKVDREERPDLDRIYQTAHQLLNNRPGGWPLTVFLTPEQMPFFCGTYFPPKSHYGLPGFHEILLQIAQAYRQQHEAIKKQNQAVLDALNRLSEPPPNRAGAPKAALFDNARSALAREFDSTFGGFGPAPKFPQPSSIERLLRHYARTAANDVPDYDALRMAQLTLRKMALGGIYDQIGGGFARYSVDNYWIIPHFEKMLYDNGQLLALYADAWRATGEELFQRVANETAEWALREMRHPDGAFYASLDADSEGGEGAFYLWTPEEIRNVLREDEAEVVLARCGLNNQPNFEGRWHLYVRLTFTDLANNQHRPRQELIALWRSARERLREAREQRPRPPRDEKVLTSWNALMVSGLARAGRRFGNTALTAAGDQTLHFLHSNLWRNGRLLTVWKDGQADLPAYLDDHAYLLAALLEQLEARWEPHWLQWARAIADLLLARFEDKTHGGFFFTADDHEPLVQRPRPLGDDACPSGNAIAALALARLGHLLAEPRYLAAAERTVEAGAGAMKELPHGHCALITALEEQLNPVETVLIRCPPGEAAAWRGAVEQDYAPARQVFFLPGDDGLMAIGAVHLEGQGAWICRAHSCLPPLQTPAELTEQLARHED</sequence>
<dbReference type="HOGENOM" id="CLU_014051_4_2_6"/>
<gene>
    <name evidence="2" type="ORF">NB231_12691</name>
</gene>
<dbReference type="Pfam" id="PF03190">
    <property type="entry name" value="Thioredox_DsbH"/>
    <property type="match status" value="1"/>
</dbReference>
<organism evidence="2 3">
    <name type="scientific">Nitrococcus mobilis Nb-231</name>
    <dbReference type="NCBI Taxonomy" id="314278"/>
    <lineage>
        <taxon>Bacteria</taxon>
        <taxon>Pseudomonadati</taxon>
        <taxon>Pseudomonadota</taxon>
        <taxon>Gammaproteobacteria</taxon>
        <taxon>Chromatiales</taxon>
        <taxon>Ectothiorhodospiraceae</taxon>
        <taxon>Nitrococcus</taxon>
    </lineage>
</organism>
<dbReference type="GO" id="GO:0005975">
    <property type="term" value="P:carbohydrate metabolic process"/>
    <property type="evidence" value="ECO:0007669"/>
    <property type="project" value="InterPro"/>
</dbReference>
<dbReference type="InterPro" id="IPR004879">
    <property type="entry name" value="Ssp411-like_TRX"/>
</dbReference>